<proteinExistence type="predicted"/>
<accession>A0A382I0C2</accession>
<protein>
    <submittedName>
        <fullName evidence="2">Uncharacterized protein</fullName>
    </submittedName>
</protein>
<evidence type="ECO:0000256" key="1">
    <source>
        <dbReference type="SAM" id="MobiDB-lite"/>
    </source>
</evidence>
<reference evidence="2" key="1">
    <citation type="submission" date="2018-05" db="EMBL/GenBank/DDBJ databases">
        <authorList>
            <person name="Lanie J.A."/>
            <person name="Ng W.-L."/>
            <person name="Kazmierczak K.M."/>
            <person name="Andrzejewski T.M."/>
            <person name="Davidsen T.M."/>
            <person name="Wayne K.J."/>
            <person name="Tettelin H."/>
            <person name="Glass J.I."/>
            <person name="Rusch D."/>
            <person name="Podicherti R."/>
            <person name="Tsui H.-C.T."/>
            <person name="Winkler M.E."/>
        </authorList>
    </citation>
    <scope>NUCLEOTIDE SEQUENCE</scope>
</reference>
<sequence length="79" mass="9060">MRRIQGKKTSRWYEISGWSETLPTLPAFHKMGWCEMSMLFNKATQQPKAERDETDDARVPTKSTTGAKLKISESSKLIL</sequence>
<feature type="compositionally biased region" description="Basic and acidic residues" evidence="1">
    <location>
        <begin position="48"/>
        <end position="59"/>
    </location>
</feature>
<feature type="compositionally biased region" description="Polar residues" evidence="1">
    <location>
        <begin position="61"/>
        <end position="79"/>
    </location>
</feature>
<feature type="region of interest" description="Disordered" evidence="1">
    <location>
        <begin position="44"/>
        <end position="79"/>
    </location>
</feature>
<dbReference type="AlphaFoldDB" id="A0A382I0C2"/>
<evidence type="ECO:0000313" key="2">
    <source>
        <dbReference type="EMBL" id="SVB92303.1"/>
    </source>
</evidence>
<gene>
    <name evidence="2" type="ORF">METZ01_LOCUS245157</name>
</gene>
<name>A0A382I0C2_9ZZZZ</name>
<organism evidence="2">
    <name type="scientific">marine metagenome</name>
    <dbReference type="NCBI Taxonomy" id="408172"/>
    <lineage>
        <taxon>unclassified sequences</taxon>
        <taxon>metagenomes</taxon>
        <taxon>ecological metagenomes</taxon>
    </lineage>
</organism>
<dbReference type="EMBL" id="UINC01064037">
    <property type="protein sequence ID" value="SVB92303.1"/>
    <property type="molecule type" value="Genomic_DNA"/>
</dbReference>